<evidence type="ECO:0000259" key="6">
    <source>
        <dbReference type="Pfam" id="PF14252"/>
    </source>
</evidence>
<dbReference type="Pfam" id="PF14252">
    <property type="entry name" value="DUF4347"/>
    <property type="match status" value="1"/>
</dbReference>
<feature type="domain" description="DUF4347" evidence="6">
    <location>
        <begin position="17"/>
        <end position="178"/>
    </location>
</feature>
<proteinExistence type="predicted"/>
<dbReference type="RefSeq" id="WP_193872166.1">
    <property type="nucleotide sequence ID" value="NZ_JADEWU010000125.1"/>
</dbReference>
<dbReference type="Pfam" id="PF22544">
    <property type="entry name" value="HYDIN_VesB_CFA65-like_Ig"/>
    <property type="match status" value="1"/>
</dbReference>
<evidence type="ECO:0000313" key="9">
    <source>
        <dbReference type="Proteomes" id="UP000640725"/>
    </source>
</evidence>
<dbReference type="InterPro" id="IPR059226">
    <property type="entry name" value="Choice_anch_Q_dom"/>
</dbReference>
<evidence type="ECO:0000256" key="5">
    <source>
        <dbReference type="ARBA" id="ARBA00023273"/>
    </source>
</evidence>
<keyword evidence="5" id="KW-0966">Cell projection</keyword>
<evidence type="ECO:0000256" key="2">
    <source>
        <dbReference type="ARBA" id="ARBA00004496"/>
    </source>
</evidence>
<dbReference type="InterPro" id="IPR053879">
    <property type="entry name" value="HYDIN_VesB_CFA65-like_Ig"/>
</dbReference>
<dbReference type="EMBL" id="JADEWU010000125">
    <property type="protein sequence ID" value="MBE9146800.1"/>
    <property type="molecule type" value="Genomic_DNA"/>
</dbReference>
<evidence type="ECO:0000259" key="7">
    <source>
        <dbReference type="Pfam" id="PF22544"/>
    </source>
</evidence>
<keyword evidence="4" id="KW-0969">Cilium</keyword>
<evidence type="ECO:0000313" key="8">
    <source>
        <dbReference type="EMBL" id="MBE9146800.1"/>
    </source>
</evidence>
<evidence type="ECO:0000256" key="1">
    <source>
        <dbReference type="ARBA" id="ARBA00004138"/>
    </source>
</evidence>
<dbReference type="Proteomes" id="UP000640725">
    <property type="component" value="Unassembled WGS sequence"/>
</dbReference>
<evidence type="ECO:0000256" key="3">
    <source>
        <dbReference type="ARBA" id="ARBA00022490"/>
    </source>
</evidence>
<keyword evidence="9" id="KW-1185">Reference proteome</keyword>
<dbReference type="InterPro" id="IPR013783">
    <property type="entry name" value="Ig-like_fold"/>
</dbReference>
<dbReference type="InterPro" id="IPR006626">
    <property type="entry name" value="PbH1"/>
</dbReference>
<evidence type="ECO:0000256" key="4">
    <source>
        <dbReference type="ARBA" id="ARBA00023069"/>
    </source>
</evidence>
<organism evidence="8 9">
    <name type="scientific">Planktothrix mougeotii LEGE 06226</name>
    <dbReference type="NCBI Taxonomy" id="1828728"/>
    <lineage>
        <taxon>Bacteria</taxon>
        <taxon>Bacillati</taxon>
        <taxon>Cyanobacteriota</taxon>
        <taxon>Cyanophyceae</taxon>
        <taxon>Oscillatoriophycideae</taxon>
        <taxon>Oscillatoriales</taxon>
        <taxon>Microcoleaceae</taxon>
        <taxon>Planktothrix</taxon>
    </lineage>
</organism>
<sequence length="1073" mass="111995">MSTINLDLSSAFTDNILLIIDSSVPNIPQLLDAMGEDVDFIILSKDEDGIQQITNILSSYKTLKAVHLVTHGSSGTLHLGNTTLNINNIEKYAPQLKTWRQTFTENTDFLIYSCELASDNGGFLSRLHRYLGVNLAASRQKVGYTPLGGSWNLDFIFGKITTPFPFDQEKITNYPAILGTYNASTVDELKTAINKANTTPEDDVINLTKAVYSLTTVDNNTSDGFASDANGLPTPTDITVGGKLTLNGNGAMIERSPTAPAFRFFYVPSNSNLTLNDLTFRNGEADKRGGAIYVSSTLGNLTVNNSTFANNNVTDEGGYGGGAIFIYYSSTATINNSTFSGNSAEDSGGAIHNIGELFVTNSTFTNNKADTNTSNNASYDSGGAIFQNGGTATLKNTLIAGNQDLSTDLKNPDIAGGTWIDGGGNLIGDNSSVETTFPTSSLVGTATNPLDAKLGPLQDNGGLSFTHALLAGSPAIDTGNTTNATGLTTDQRGIGFDRIVNSIVDIGAFEYAPPEIEVLDGTSNIIDGTSTAINFGQISLGGSLTKTFTIKNTGLGDLLLTNPITFSGTGFTGLGNFTTPTLAPNGSTTVDITLTPNQIGTLQGELSFSNNDGDENPFNFPFQLIASAVEISKVQAPPAITLKAGDNLDFVVTFTQPVTINKGTGNVNLPVTLDTGGIVNATLLGTGAANTQHIFRYNIGLGKEDNNGPVTGTALTLTGDATVKDGGGNNVNLTLKNVTDTTAIKIDAVTPTVSSIIRQTPTTEITNGNTVVYQVNFSEGVKDLDISDFIITPTGTVNGTIASVSAVTGNSVNVTVNNISGNGTLRLDTAATPTIKDIAGNSLTTAFNTGETYTFDGIQPTISSIIRQTPTTEITNGNTVVYQVNFSEGVKDLDISDFIITPTGTVNGTIASVSAVTGNSVNVTVNNISGNGTLRLDTAATPTLKDIAGNSLTTAFNTGETYTVDQTLPTISSIIRQTPLTEITNGNTVVYQVNFSEGVQDVDISDFIITPTGTVNGTIASVSTVTGNSVNVTVNNISGNGTLRLDTAATPTLKDLAGNSLTTAFNTGETYTV</sequence>
<name>A0ABR9UK06_9CYAN</name>
<dbReference type="Gene3D" id="2.60.40.10">
    <property type="entry name" value="Immunoglobulins"/>
    <property type="match status" value="1"/>
</dbReference>
<keyword evidence="3" id="KW-0963">Cytoplasm</keyword>
<dbReference type="NCBIfam" id="NF041518">
    <property type="entry name" value="choice_anch_Q"/>
    <property type="match status" value="1"/>
</dbReference>
<protein>
    <submittedName>
        <fullName evidence="8">DUF4347 domain-containing protein</fullName>
    </submittedName>
</protein>
<dbReference type="NCBIfam" id="NF012200">
    <property type="entry name" value="choice_anch_D"/>
    <property type="match status" value="1"/>
</dbReference>
<comment type="subcellular location">
    <subcellularLocation>
        <location evidence="1">Cell projection</location>
        <location evidence="1">Cilium</location>
    </subcellularLocation>
    <subcellularLocation>
        <location evidence="2">Cytoplasm</location>
    </subcellularLocation>
</comment>
<comment type="caution">
    <text evidence="8">The sequence shown here is derived from an EMBL/GenBank/DDBJ whole genome shotgun (WGS) entry which is preliminary data.</text>
</comment>
<dbReference type="SMART" id="SM00710">
    <property type="entry name" value="PbH1"/>
    <property type="match status" value="5"/>
</dbReference>
<dbReference type="SUPFAM" id="SSF51126">
    <property type="entry name" value="Pectin lyase-like"/>
    <property type="match status" value="1"/>
</dbReference>
<feature type="non-terminal residue" evidence="8">
    <location>
        <position position="1073"/>
    </location>
</feature>
<accession>A0ABR9UK06</accession>
<gene>
    <name evidence="8" type="ORF">IQ236_26755</name>
</gene>
<dbReference type="InterPro" id="IPR011050">
    <property type="entry name" value="Pectin_lyase_fold/virulence"/>
</dbReference>
<reference evidence="8 9" key="1">
    <citation type="submission" date="2020-10" db="EMBL/GenBank/DDBJ databases">
        <authorList>
            <person name="Castelo-Branco R."/>
            <person name="Eusebio N."/>
            <person name="Adriana R."/>
            <person name="Vieira A."/>
            <person name="Brugerolle De Fraissinette N."/>
            <person name="Rezende De Castro R."/>
            <person name="Schneider M.P."/>
            <person name="Vasconcelos V."/>
            <person name="Leao P.N."/>
        </authorList>
    </citation>
    <scope>NUCLEOTIDE SEQUENCE [LARGE SCALE GENOMIC DNA]</scope>
    <source>
        <strain evidence="8 9">LEGE 06226</strain>
    </source>
</reference>
<feature type="domain" description="HYDIN/VesB/CFA65-like Ig-like" evidence="7">
    <location>
        <begin position="526"/>
        <end position="614"/>
    </location>
</feature>
<dbReference type="InterPro" id="IPR025592">
    <property type="entry name" value="DUF4347"/>
</dbReference>